<dbReference type="Proteomes" id="UP000186817">
    <property type="component" value="Unassembled WGS sequence"/>
</dbReference>
<dbReference type="EMBL" id="LSRX01000163">
    <property type="protein sequence ID" value="OLQ06298.1"/>
    <property type="molecule type" value="Genomic_DNA"/>
</dbReference>
<name>A0A1Q9EFZ0_SYMMI</name>
<gene>
    <name evidence="2" type="ORF">AK812_SmicGene10389</name>
</gene>
<proteinExistence type="predicted"/>
<comment type="caution">
    <text evidence="2">The sequence shown here is derived from an EMBL/GenBank/DDBJ whole genome shotgun (WGS) entry which is preliminary data.</text>
</comment>
<dbReference type="AlphaFoldDB" id="A0A1Q9EFZ0"/>
<accession>A0A1Q9EFZ0</accession>
<organism evidence="2 3">
    <name type="scientific">Symbiodinium microadriaticum</name>
    <name type="common">Dinoflagellate</name>
    <name type="synonym">Zooxanthella microadriatica</name>
    <dbReference type="NCBI Taxonomy" id="2951"/>
    <lineage>
        <taxon>Eukaryota</taxon>
        <taxon>Sar</taxon>
        <taxon>Alveolata</taxon>
        <taxon>Dinophyceae</taxon>
        <taxon>Suessiales</taxon>
        <taxon>Symbiodiniaceae</taxon>
        <taxon>Symbiodinium</taxon>
    </lineage>
</organism>
<evidence type="ECO:0000313" key="2">
    <source>
        <dbReference type="EMBL" id="OLQ06298.1"/>
    </source>
</evidence>
<sequence length="155" mass="16488">MESSRGRLEEVVFETPDPPQRAALPSSASKVALPGSPTKASTQEGLDTSALPAQEALSKFAAKEAAQASIIVSPFVLAIVSLCSSSAGWRANTASAEEAMERQLPQLIYERKRAKGTEALKCFPQVEEFLRAKVNSGAGSLQSSYTGRLYPPSPF</sequence>
<feature type="region of interest" description="Disordered" evidence="1">
    <location>
        <begin position="1"/>
        <end position="46"/>
    </location>
</feature>
<feature type="compositionally biased region" description="Basic and acidic residues" evidence="1">
    <location>
        <begin position="1"/>
        <end position="10"/>
    </location>
</feature>
<reference evidence="2 3" key="1">
    <citation type="submission" date="2016-02" db="EMBL/GenBank/DDBJ databases">
        <title>Genome analysis of coral dinoflagellate symbionts highlights evolutionary adaptations to a symbiotic lifestyle.</title>
        <authorList>
            <person name="Aranda M."/>
            <person name="Li Y."/>
            <person name="Liew Y.J."/>
            <person name="Baumgarten S."/>
            <person name="Simakov O."/>
            <person name="Wilson M."/>
            <person name="Piel J."/>
            <person name="Ashoor H."/>
            <person name="Bougouffa S."/>
            <person name="Bajic V.B."/>
            <person name="Ryu T."/>
            <person name="Ravasi T."/>
            <person name="Bayer T."/>
            <person name="Micklem G."/>
            <person name="Kim H."/>
            <person name="Bhak J."/>
            <person name="Lajeunesse T.C."/>
            <person name="Voolstra C.R."/>
        </authorList>
    </citation>
    <scope>NUCLEOTIDE SEQUENCE [LARGE SCALE GENOMIC DNA]</scope>
    <source>
        <strain evidence="2 3">CCMP2467</strain>
    </source>
</reference>
<evidence type="ECO:0000256" key="1">
    <source>
        <dbReference type="SAM" id="MobiDB-lite"/>
    </source>
</evidence>
<evidence type="ECO:0000313" key="3">
    <source>
        <dbReference type="Proteomes" id="UP000186817"/>
    </source>
</evidence>
<keyword evidence="3" id="KW-1185">Reference proteome</keyword>
<protein>
    <submittedName>
        <fullName evidence="2">Uncharacterized protein</fullName>
    </submittedName>
</protein>